<feature type="domain" description="HAT C-terminal dimerisation" evidence="2">
    <location>
        <begin position="74"/>
        <end position="139"/>
    </location>
</feature>
<feature type="non-terminal residue" evidence="3">
    <location>
        <position position="1"/>
    </location>
</feature>
<dbReference type="Pfam" id="PF05699">
    <property type="entry name" value="Dimer_Tnp_hAT"/>
    <property type="match status" value="1"/>
</dbReference>
<dbReference type="Proteomes" id="UP000709295">
    <property type="component" value="Unassembled WGS sequence"/>
</dbReference>
<evidence type="ECO:0000313" key="3">
    <source>
        <dbReference type="EMBL" id="KAG6956638.1"/>
    </source>
</evidence>
<dbReference type="EMBL" id="JAENGY010000786">
    <property type="protein sequence ID" value="KAG6956638.1"/>
    <property type="molecule type" value="Genomic_DNA"/>
</dbReference>
<sequence length="159" mass="17929">SSPFSSPSSTGWDDEDELLLGASIRASKTRDEVKESVINARADTEPGQEEEDLSKEMTTDAHNGMYWALLGLYKHVDVLKWFRDEGETQFPTVALLARIHLGKISSSAFQERVFSTGGIVMSPRRTRTDSIRAEKQLLLRHSRDEIVKMKQDARMEADS</sequence>
<accession>A0A8J5IMC8</accession>
<evidence type="ECO:0000259" key="2">
    <source>
        <dbReference type="Pfam" id="PF05699"/>
    </source>
</evidence>
<comment type="caution">
    <text evidence="3">The sequence shown here is derived from an EMBL/GenBank/DDBJ whole genome shotgun (WGS) entry which is preliminary data.</text>
</comment>
<feature type="region of interest" description="Disordered" evidence="1">
    <location>
        <begin position="28"/>
        <end position="55"/>
    </location>
</feature>
<name>A0A8J5IMC8_9STRA</name>
<protein>
    <recommendedName>
        <fullName evidence="2">HAT C-terminal dimerisation domain-containing protein</fullName>
    </recommendedName>
</protein>
<keyword evidence="4" id="KW-1185">Reference proteome</keyword>
<organism evidence="3 4">
    <name type="scientific">Phytophthora aleatoria</name>
    <dbReference type="NCBI Taxonomy" id="2496075"/>
    <lineage>
        <taxon>Eukaryota</taxon>
        <taxon>Sar</taxon>
        <taxon>Stramenopiles</taxon>
        <taxon>Oomycota</taxon>
        <taxon>Peronosporomycetes</taxon>
        <taxon>Peronosporales</taxon>
        <taxon>Peronosporaceae</taxon>
        <taxon>Phytophthora</taxon>
    </lineage>
</organism>
<gene>
    <name evidence="3" type="ORF">JG688_00011320</name>
</gene>
<reference evidence="3" key="1">
    <citation type="submission" date="2021-01" db="EMBL/GenBank/DDBJ databases">
        <title>Phytophthora aleatoria, a newly-described species from Pinus radiata is distinct from Phytophthora cactorum isolates based on comparative genomics.</title>
        <authorList>
            <person name="Mcdougal R."/>
            <person name="Panda P."/>
            <person name="Williams N."/>
            <person name="Studholme D.J."/>
        </authorList>
    </citation>
    <scope>NUCLEOTIDE SEQUENCE</scope>
    <source>
        <strain evidence="3">NZFS 4037</strain>
    </source>
</reference>
<dbReference type="InterPro" id="IPR008906">
    <property type="entry name" value="HATC_C_dom"/>
</dbReference>
<evidence type="ECO:0000256" key="1">
    <source>
        <dbReference type="SAM" id="MobiDB-lite"/>
    </source>
</evidence>
<dbReference type="AlphaFoldDB" id="A0A8J5IMC8"/>
<evidence type="ECO:0000313" key="4">
    <source>
        <dbReference type="Proteomes" id="UP000709295"/>
    </source>
</evidence>
<dbReference type="GO" id="GO:0046983">
    <property type="term" value="F:protein dimerization activity"/>
    <property type="evidence" value="ECO:0007669"/>
    <property type="project" value="InterPro"/>
</dbReference>
<proteinExistence type="predicted"/>